<reference evidence="1 2" key="1">
    <citation type="submission" date="2013-05" db="EMBL/GenBank/DDBJ databases">
        <title>Drechslerella stenobrocha genome reveals carnivorous origination and mechanical trapping mechanism of predatory fungi.</title>
        <authorList>
            <person name="Liu X."/>
            <person name="Zhang W."/>
            <person name="Liu K."/>
        </authorList>
    </citation>
    <scope>NUCLEOTIDE SEQUENCE [LARGE SCALE GENOMIC DNA]</scope>
    <source>
        <strain evidence="1 2">248</strain>
    </source>
</reference>
<organism evidence="1 2">
    <name type="scientific">Drechslerella stenobrocha 248</name>
    <dbReference type="NCBI Taxonomy" id="1043628"/>
    <lineage>
        <taxon>Eukaryota</taxon>
        <taxon>Fungi</taxon>
        <taxon>Dikarya</taxon>
        <taxon>Ascomycota</taxon>
        <taxon>Pezizomycotina</taxon>
        <taxon>Orbiliomycetes</taxon>
        <taxon>Orbiliales</taxon>
        <taxon>Orbiliaceae</taxon>
        <taxon>Drechslerella</taxon>
    </lineage>
</organism>
<gene>
    <name evidence="1" type="ORF">DRE_03018</name>
</gene>
<protein>
    <submittedName>
        <fullName evidence="1">Uncharacterized protein</fullName>
    </submittedName>
</protein>
<evidence type="ECO:0000313" key="2">
    <source>
        <dbReference type="Proteomes" id="UP000024837"/>
    </source>
</evidence>
<dbReference type="PANTHER" id="PTHR42032">
    <property type="entry name" value="YALI0E30679P"/>
    <property type="match status" value="1"/>
</dbReference>
<dbReference type="Proteomes" id="UP000024837">
    <property type="component" value="Unassembled WGS sequence"/>
</dbReference>
<accession>W7I6I6</accession>
<dbReference type="HOGENOM" id="CLU_2236525_0_0_1"/>
<proteinExistence type="predicted"/>
<keyword evidence="2" id="KW-1185">Reference proteome</keyword>
<dbReference type="PANTHER" id="PTHR42032:SF1">
    <property type="entry name" value="YALI0E30679P"/>
    <property type="match status" value="1"/>
</dbReference>
<dbReference type="AlphaFoldDB" id="W7I6I6"/>
<dbReference type="EMBL" id="KI966408">
    <property type="protein sequence ID" value="EWC47818.1"/>
    <property type="molecule type" value="Genomic_DNA"/>
</dbReference>
<sequence>MPPPSKIEEMMLKMDELSLQVHMLRSAMSDEDEMLGSVKKGIQPDLDALNRAVRRYERKEALQSAQTDERLAYLDRRVNDALTLAAAAASSAQEGRNGSLIFLSK</sequence>
<evidence type="ECO:0000313" key="1">
    <source>
        <dbReference type="EMBL" id="EWC47818.1"/>
    </source>
</evidence>
<dbReference type="OrthoDB" id="5422510at2759"/>
<name>W7I6I6_9PEZI</name>